<dbReference type="EMBL" id="NMUJ01000018">
    <property type="protein sequence ID" value="OYV03170.1"/>
    <property type="molecule type" value="Genomic_DNA"/>
</dbReference>
<dbReference type="PROSITE" id="PS52015">
    <property type="entry name" value="TONB_CTD"/>
    <property type="match status" value="1"/>
</dbReference>
<accession>A0A257LUR9</accession>
<protein>
    <recommendedName>
        <fullName evidence="5">TonB C-terminal domain-containing protein</fullName>
    </recommendedName>
</protein>
<dbReference type="AlphaFoldDB" id="A0A257LUR9"/>
<feature type="domain" description="TonB C-terminal" evidence="5">
    <location>
        <begin position="97"/>
        <end position="186"/>
    </location>
</feature>
<dbReference type="GO" id="GO:0016020">
    <property type="term" value="C:membrane"/>
    <property type="evidence" value="ECO:0007669"/>
    <property type="project" value="UniProtKB-SubCell"/>
</dbReference>
<keyword evidence="4" id="KW-0472">Membrane</keyword>
<evidence type="ECO:0000256" key="1">
    <source>
        <dbReference type="ARBA" id="ARBA00004167"/>
    </source>
</evidence>
<organism evidence="6 7">
    <name type="scientific">candidate division WOR-3 bacterium 4484_18</name>
    <dbReference type="NCBI Taxonomy" id="2020626"/>
    <lineage>
        <taxon>Bacteria</taxon>
        <taxon>Bacteria division WOR-3</taxon>
    </lineage>
</organism>
<evidence type="ECO:0000313" key="6">
    <source>
        <dbReference type="EMBL" id="OYV03170.1"/>
    </source>
</evidence>
<gene>
    <name evidence="6" type="ORF">CGW93_02125</name>
</gene>
<dbReference type="Proteomes" id="UP000216312">
    <property type="component" value="Unassembled WGS sequence"/>
</dbReference>
<dbReference type="InterPro" id="IPR037682">
    <property type="entry name" value="TonB_C"/>
</dbReference>
<evidence type="ECO:0000313" key="7">
    <source>
        <dbReference type="Proteomes" id="UP000216312"/>
    </source>
</evidence>
<evidence type="ECO:0000259" key="5">
    <source>
        <dbReference type="PROSITE" id="PS52015"/>
    </source>
</evidence>
<dbReference type="InterPro" id="IPR006260">
    <property type="entry name" value="TonB/TolA_C"/>
</dbReference>
<reference evidence="7" key="1">
    <citation type="submission" date="2017-07" db="EMBL/GenBank/DDBJ databases">
        <title>Novel pathways for hydrocarbon cycling and metabolic interdependencies in hydrothermal sediment communities.</title>
        <authorList>
            <person name="Dombrowski N."/>
            <person name="Seitz K."/>
            <person name="Teske A."/>
            <person name="Baker B."/>
        </authorList>
    </citation>
    <scope>NUCLEOTIDE SEQUENCE [LARGE SCALE GENOMIC DNA]</scope>
</reference>
<keyword evidence="3" id="KW-1133">Transmembrane helix</keyword>
<sequence>MRTGIIVSLVIHTIFVLIAVKLQFKTPNAIPVWVEVGLIEERAGHIPGKDITKEELPELPTVEHTQPPELPEATPEVREIEKISPPTSPAEGEEGFLITGEIKQRRILYKVIPQYPSGYNEEATVVVKLHVAPSGRIEKMELLQHGGNIFDRLTLNALRLWVFEPLPPDVPQETQTGIITFIYKLR</sequence>
<proteinExistence type="predicted"/>
<evidence type="ECO:0000256" key="3">
    <source>
        <dbReference type="ARBA" id="ARBA00022989"/>
    </source>
</evidence>
<evidence type="ECO:0000256" key="4">
    <source>
        <dbReference type="ARBA" id="ARBA00023136"/>
    </source>
</evidence>
<keyword evidence="2" id="KW-0812">Transmembrane</keyword>
<name>A0A257LUR9_UNCW3</name>
<dbReference type="SUPFAM" id="SSF74653">
    <property type="entry name" value="TolA/TonB C-terminal domain"/>
    <property type="match status" value="1"/>
</dbReference>
<dbReference type="Gene3D" id="3.30.1150.10">
    <property type="match status" value="1"/>
</dbReference>
<evidence type="ECO:0000256" key="2">
    <source>
        <dbReference type="ARBA" id="ARBA00022692"/>
    </source>
</evidence>
<dbReference type="Pfam" id="PF03544">
    <property type="entry name" value="TonB_C"/>
    <property type="match status" value="1"/>
</dbReference>
<comment type="subcellular location">
    <subcellularLocation>
        <location evidence="1">Membrane</location>
        <topology evidence="1">Single-pass membrane protein</topology>
    </subcellularLocation>
</comment>
<dbReference type="GO" id="GO:0055085">
    <property type="term" value="P:transmembrane transport"/>
    <property type="evidence" value="ECO:0007669"/>
    <property type="project" value="InterPro"/>
</dbReference>
<comment type="caution">
    <text evidence="6">The sequence shown here is derived from an EMBL/GenBank/DDBJ whole genome shotgun (WGS) entry which is preliminary data.</text>
</comment>
<dbReference type="NCBIfam" id="TIGR01352">
    <property type="entry name" value="tonB_Cterm"/>
    <property type="match status" value="1"/>
</dbReference>